<evidence type="ECO:0000313" key="1">
    <source>
        <dbReference type="EMBL" id="CAF2137201.1"/>
    </source>
</evidence>
<dbReference type="Proteomes" id="UP000681967">
    <property type="component" value="Unassembled WGS sequence"/>
</dbReference>
<evidence type="ECO:0000313" key="2">
    <source>
        <dbReference type="EMBL" id="CAF4054661.1"/>
    </source>
</evidence>
<evidence type="ECO:0008006" key="4">
    <source>
        <dbReference type="Google" id="ProtNLM"/>
    </source>
</evidence>
<dbReference type="AlphaFoldDB" id="A0A816WQK4"/>
<organism evidence="1 3">
    <name type="scientific">Rotaria magnacalcarata</name>
    <dbReference type="NCBI Taxonomy" id="392030"/>
    <lineage>
        <taxon>Eukaryota</taxon>
        <taxon>Metazoa</taxon>
        <taxon>Spiralia</taxon>
        <taxon>Gnathifera</taxon>
        <taxon>Rotifera</taxon>
        <taxon>Eurotatoria</taxon>
        <taxon>Bdelloidea</taxon>
        <taxon>Philodinida</taxon>
        <taxon>Philodinidae</taxon>
        <taxon>Rotaria</taxon>
    </lineage>
</organism>
<protein>
    <recommendedName>
        <fullName evidence="4">BED-type domain-containing protein</fullName>
    </recommendedName>
</protein>
<feature type="non-terminal residue" evidence="1">
    <location>
        <position position="1"/>
    </location>
</feature>
<sequence>ERRPSKGTLQSRRKNKEIYLDHDLDINIDIDTDIQTVMDCDVNNIYNSSSPQRDEDEPQNLLNISSASANTTIAATLNQKKRLLKRPIEYFIRANNGEKVKCSLCSHEYKYDQFSDSNLRSHLGFTHDLYDYLLPSQIKQRARHETKSTISSHLKQELDTAVIECIVKDSFSFGAFRRAEMQDFIEIIKPGYRGPT</sequence>
<gene>
    <name evidence="2" type="ORF">BYL167_LOCUS16617</name>
    <name evidence="1" type="ORF">MBJ925_LOCUS28803</name>
</gene>
<dbReference type="EMBL" id="CAJOBH010006387">
    <property type="protein sequence ID" value="CAF4054661.1"/>
    <property type="molecule type" value="Genomic_DNA"/>
</dbReference>
<dbReference type="EMBL" id="CAJNRE010015447">
    <property type="protein sequence ID" value="CAF2137201.1"/>
    <property type="molecule type" value="Genomic_DNA"/>
</dbReference>
<comment type="caution">
    <text evidence="1">The sequence shown here is derived from an EMBL/GenBank/DDBJ whole genome shotgun (WGS) entry which is preliminary data.</text>
</comment>
<reference evidence="1" key="1">
    <citation type="submission" date="2021-02" db="EMBL/GenBank/DDBJ databases">
        <authorList>
            <person name="Nowell W R."/>
        </authorList>
    </citation>
    <scope>NUCLEOTIDE SEQUENCE</scope>
</reference>
<proteinExistence type="predicted"/>
<evidence type="ECO:0000313" key="3">
    <source>
        <dbReference type="Proteomes" id="UP000663824"/>
    </source>
</evidence>
<accession>A0A816WQK4</accession>
<dbReference type="Proteomes" id="UP000663824">
    <property type="component" value="Unassembled WGS sequence"/>
</dbReference>
<name>A0A816WQK4_9BILA</name>